<organism evidence="2 3">
    <name type="scientific">Bryocella elongata</name>
    <dbReference type="NCBI Taxonomy" id="863522"/>
    <lineage>
        <taxon>Bacteria</taxon>
        <taxon>Pseudomonadati</taxon>
        <taxon>Acidobacteriota</taxon>
        <taxon>Terriglobia</taxon>
        <taxon>Terriglobales</taxon>
        <taxon>Acidobacteriaceae</taxon>
        <taxon>Bryocella</taxon>
    </lineage>
</organism>
<keyword evidence="1" id="KW-0472">Membrane</keyword>
<dbReference type="Proteomes" id="UP000236728">
    <property type="component" value="Unassembled WGS sequence"/>
</dbReference>
<feature type="transmembrane region" description="Helical" evidence="1">
    <location>
        <begin position="7"/>
        <end position="28"/>
    </location>
</feature>
<feature type="transmembrane region" description="Helical" evidence="1">
    <location>
        <begin position="74"/>
        <end position="94"/>
    </location>
</feature>
<keyword evidence="1" id="KW-0812">Transmembrane</keyword>
<dbReference type="RefSeq" id="WP_146072051.1">
    <property type="nucleotide sequence ID" value="NZ_FNVA01000002.1"/>
</dbReference>
<keyword evidence="3" id="KW-1185">Reference proteome</keyword>
<feature type="transmembrane region" description="Helical" evidence="1">
    <location>
        <begin position="100"/>
        <end position="121"/>
    </location>
</feature>
<accession>A0A1H5VWS5</accession>
<feature type="transmembrane region" description="Helical" evidence="1">
    <location>
        <begin position="133"/>
        <end position="155"/>
    </location>
</feature>
<dbReference type="AlphaFoldDB" id="A0A1H5VWS5"/>
<name>A0A1H5VWS5_9BACT</name>
<evidence type="ECO:0000313" key="3">
    <source>
        <dbReference type="Proteomes" id="UP000236728"/>
    </source>
</evidence>
<dbReference type="OrthoDB" id="122323at2"/>
<protein>
    <submittedName>
        <fullName evidence="2">Uncharacterized protein</fullName>
    </submittedName>
</protein>
<reference evidence="2 3" key="1">
    <citation type="submission" date="2016-10" db="EMBL/GenBank/DDBJ databases">
        <authorList>
            <person name="de Groot N.N."/>
        </authorList>
    </citation>
    <scope>NUCLEOTIDE SEQUENCE [LARGE SCALE GENOMIC DNA]</scope>
    <source>
        <strain evidence="2 3">DSM 22489</strain>
    </source>
</reference>
<keyword evidence="1" id="KW-1133">Transmembrane helix</keyword>
<sequence length="200" mass="21588">MRHEQHFWWTTLGRGLLALIAGSAILVVPDMTRTVLLRPLAMSVSIVSLAAYGVFDSVLVCISSYMAATAKARFALRVQGVVGIGVGVMIYMTFFSHSQMHWFLVLVAAQALATSISEFAVAHHASTRAISRWNYAAATVALLAALVYAGIRIFLIDTLTAQVLAMLVYGYLIAFGTSLCLTAARMLYADFHLPPTGNAS</sequence>
<evidence type="ECO:0000256" key="1">
    <source>
        <dbReference type="SAM" id="Phobius"/>
    </source>
</evidence>
<feature type="transmembrane region" description="Helical" evidence="1">
    <location>
        <begin position="40"/>
        <end position="62"/>
    </location>
</feature>
<dbReference type="EMBL" id="FNVA01000002">
    <property type="protein sequence ID" value="SEF91583.1"/>
    <property type="molecule type" value="Genomic_DNA"/>
</dbReference>
<evidence type="ECO:0000313" key="2">
    <source>
        <dbReference type="EMBL" id="SEF91583.1"/>
    </source>
</evidence>
<feature type="transmembrane region" description="Helical" evidence="1">
    <location>
        <begin position="161"/>
        <end position="184"/>
    </location>
</feature>
<proteinExistence type="predicted"/>
<gene>
    <name evidence="2" type="ORF">SAMN05421819_1343</name>
</gene>